<keyword evidence="1" id="KW-0812">Transmembrane</keyword>
<feature type="transmembrane region" description="Helical" evidence="1">
    <location>
        <begin position="66"/>
        <end position="86"/>
    </location>
</feature>
<evidence type="ECO:0000313" key="3">
    <source>
        <dbReference type="Proteomes" id="UP000321083"/>
    </source>
</evidence>
<organism evidence="2 3">
    <name type="scientific">Planctomyces bekefii</name>
    <dbReference type="NCBI Taxonomy" id="1653850"/>
    <lineage>
        <taxon>Bacteria</taxon>
        <taxon>Pseudomonadati</taxon>
        <taxon>Planctomycetota</taxon>
        <taxon>Planctomycetia</taxon>
        <taxon>Planctomycetales</taxon>
        <taxon>Planctomycetaceae</taxon>
        <taxon>Planctomyces</taxon>
    </lineage>
</organism>
<proteinExistence type="predicted"/>
<keyword evidence="1" id="KW-0472">Membrane</keyword>
<evidence type="ECO:0000313" key="2">
    <source>
        <dbReference type="EMBL" id="TWW08674.1"/>
    </source>
</evidence>
<accession>A0A5C6M673</accession>
<keyword evidence="1" id="KW-1133">Transmembrane helix</keyword>
<reference evidence="2 3" key="2">
    <citation type="submission" date="2019-08" db="EMBL/GenBank/DDBJ databases">
        <authorList>
            <person name="Henke P."/>
        </authorList>
    </citation>
    <scope>NUCLEOTIDE SEQUENCE [LARGE SCALE GENOMIC DNA]</scope>
    <source>
        <strain evidence="2">Phe10_nw2017</strain>
    </source>
</reference>
<keyword evidence="3" id="KW-1185">Reference proteome</keyword>
<name>A0A5C6M673_9PLAN</name>
<dbReference type="Proteomes" id="UP000321083">
    <property type="component" value="Unassembled WGS sequence"/>
</dbReference>
<evidence type="ECO:0000256" key="1">
    <source>
        <dbReference type="SAM" id="Phobius"/>
    </source>
</evidence>
<protein>
    <submittedName>
        <fullName evidence="2">Uncharacterized protein</fullName>
    </submittedName>
</protein>
<feature type="non-terminal residue" evidence="2">
    <location>
        <position position="145"/>
    </location>
</feature>
<dbReference type="EMBL" id="SRHE01000554">
    <property type="protein sequence ID" value="TWW08674.1"/>
    <property type="molecule type" value="Genomic_DNA"/>
</dbReference>
<comment type="caution">
    <text evidence="2">The sequence shown here is derived from an EMBL/GenBank/DDBJ whole genome shotgun (WGS) entry which is preliminary data.</text>
</comment>
<gene>
    <name evidence="2" type="ORF">E3A20_21940</name>
</gene>
<dbReference type="AlphaFoldDB" id="A0A5C6M673"/>
<reference evidence="2 3" key="1">
    <citation type="submission" date="2019-08" db="EMBL/GenBank/DDBJ databases">
        <title>100 year-old enigma solved: identification of Planctomyces bekefii, the type genus and species of the phylum Planctomycetes.</title>
        <authorList>
            <person name="Svetlana D.N."/>
            <person name="Overmann J."/>
        </authorList>
    </citation>
    <scope>NUCLEOTIDE SEQUENCE [LARGE SCALE GENOMIC DNA]</scope>
    <source>
        <strain evidence="2">Phe10_nw2017</strain>
    </source>
</reference>
<sequence length="145" mass="15476">MTSFILFVSGCLLCAIFLATLYGDSLPLLDLFEGRWLTSLLQLAGRGIVSVSSVFELFLQFVLNNLTWVVATSAGAAGLTLVLALITGGLSLDAAEFQRDIGVPLAAGGVLDRVSDLQQQLDFSPVSPLLASLSRRDRDESLMLV</sequence>